<feature type="transmembrane region" description="Helical" evidence="5">
    <location>
        <begin position="125"/>
        <end position="143"/>
    </location>
</feature>
<dbReference type="AlphaFoldDB" id="A0A830F6D0"/>
<evidence type="ECO:0000313" key="8">
    <source>
        <dbReference type="Proteomes" id="UP000607197"/>
    </source>
</evidence>
<organism evidence="7 8">
    <name type="scientific">Halocalculus aciditolerans</name>
    <dbReference type="NCBI Taxonomy" id="1383812"/>
    <lineage>
        <taxon>Archaea</taxon>
        <taxon>Methanobacteriati</taxon>
        <taxon>Methanobacteriota</taxon>
        <taxon>Stenosarchaea group</taxon>
        <taxon>Halobacteria</taxon>
        <taxon>Halobacteriales</taxon>
        <taxon>Halobacteriaceae</taxon>
        <taxon>Halocalculus</taxon>
    </lineage>
</organism>
<dbReference type="Gene3D" id="1.10.3730.20">
    <property type="match status" value="1"/>
</dbReference>
<feature type="transmembrane region" description="Helical" evidence="5">
    <location>
        <begin position="251"/>
        <end position="273"/>
    </location>
</feature>
<protein>
    <recommendedName>
        <fullName evidence="6">EamA domain-containing protein</fullName>
    </recommendedName>
</protein>
<reference evidence="7" key="2">
    <citation type="submission" date="2020-09" db="EMBL/GenBank/DDBJ databases">
        <authorList>
            <person name="Sun Q."/>
            <person name="Ohkuma M."/>
        </authorList>
    </citation>
    <scope>NUCLEOTIDE SEQUENCE</scope>
    <source>
        <strain evidence="7">JCM 19596</strain>
    </source>
</reference>
<reference evidence="7" key="1">
    <citation type="journal article" date="2014" name="Int. J. Syst. Evol. Microbiol.">
        <title>Complete genome sequence of Corynebacterium casei LMG S-19264T (=DSM 44701T), isolated from a smear-ripened cheese.</title>
        <authorList>
            <consortium name="US DOE Joint Genome Institute (JGI-PGF)"/>
            <person name="Walter F."/>
            <person name="Albersmeier A."/>
            <person name="Kalinowski J."/>
            <person name="Ruckert C."/>
        </authorList>
    </citation>
    <scope>NUCLEOTIDE SEQUENCE</scope>
    <source>
        <strain evidence="7">JCM 19596</strain>
    </source>
</reference>
<keyword evidence="4 5" id="KW-0472">Membrane</keyword>
<keyword evidence="2 5" id="KW-0812">Transmembrane</keyword>
<dbReference type="PANTHER" id="PTHR32322">
    <property type="entry name" value="INNER MEMBRANE TRANSPORTER"/>
    <property type="match status" value="1"/>
</dbReference>
<keyword evidence="3 5" id="KW-1133">Transmembrane helix</keyword>
<dbReference type="InterPro" id="IPR037185">
    <property type="entry name" value="EmrE-like"/>
</dbReference>
<comment type="caution">
    <text evidence="7">The sequence shown here is derived from an EMBL/GenBank/DDBJ whole genome shotgun (WGS) entry which is preliminary data.</text>
</comment>
<feature type="transmembrane region" description="Helical" evidence="5">
    <location>
        <begin position="189"/>
        <end position="207"/>
    </location>
</feature>
<gene>
    <name evidence="7" type="ORF">GCM10009039_26790</name>
</gene>
<dbReference type="RefSeq" id="WP_188979726.1">
    <property type="nucleotide sequence ID" value="NZ_BMPG01000003.1"/>
</dbReference>
<evidence type="ECO:0000313" key="7">
    <source>
        <dbReference type="EMBL" id="GGL67397.1"/>
    </source>
</evidence>
<dbReference type="SUPFAM" id="SSF103481">
    <property type="entry name" value="Multidrug resistance efflux transporter EmrE"/>
    <property type="match status" value="2"/>
</dbReference>
<evidence type="ECO:0000256" key="2">
    <source>
        <dbReference type="ARBA" id="ARBA00022692"/>
    </source>
</evidence>
<feature type="transmembrane region" description="Helical" evidence="5">
    <location>
        <begin position="74"/>
        <end position="105"/>
    </location>
</feature>
<dbReference type="InterPro" id="IPR000620">
    <property type="entry name" value="EamA_dom"/>
</dbReference>
<name>A0A830F6D0_9EURY</name>
<evidence type="ECO:0000259" key="6">
    <source>
        <dbReference type="Pfam" id="PF00892"/>
    </source>
</evidence>
<comment type="subcellular location">
    <subcellularLocation>
        <location evidence="1">Membrane</location>
        <topology evidence="1">Multi-pass membrane protein</topology>
    </subcellularLocation>
</comment>
<evidence type="ECO:0000256" key="4">
    <source>
        <dbReference type="ARBA" id="ARBA00023136"/>
    </source>
</evidence>
<feature type="domain" description="EamA" evidence="6">
    <location>
        <begin position="12"/>
        <end position="144"/>
    </location>
</feature>
<dbReference type="GO" id="GO:0016020">
    <property type="term" value="C:membrane"/>
    <property type="evidence" value="ECO:0007669"/>
    <property type="project" value="UniProtKB-SubCell"/>
</dbReference>
<accession>A0A830F6D0</accession>
<dbReference type="Proteomes" id="UP000607197">
    <property type="component" value="Unassembled WGS sequence"/>
</dbReference>
<feature type="transmembrane region" description="Helical" evidence="5">
    <location>
        <begin position="43"/>
        <end position="62"/>
    </location>
</feature>
<evidence type="ECO:0000256" key="5">
    <source>
        <dbReference type="SAM" id="Phobius"/>
    </source>
</evidence>
<feature type="transmembrane region" description="Helical" evidence="5">
    <location>
        <begin position="227"/>
        <end position="245"/>
    </location>
</feature>
<dbReference type="InterPro" id="IPR050638">
    <property type="entry name" value="AA-Vitamin_Transporters"/>
</dbReference>
<dbReference type="Pfam" id="PF00892">
    <property type="entry name" value="EamA"/>
    <property type="match status" value="2"/>
</dbReference>
<dbReference type="EMBL" id="BMPG01000003">
    <property type="protein sequence ID" value="GGL67397.1"/>
    <property type="molecule type" value="Genomic_DNA"/>
</dbReference>
<feature type="transmembrane region" description="Helical" evidence="5">
    <location>
        <begin position="155"/>
        <end position="177"/>
    </location>
</feature>
<proteinExistence type="predicted"/>
<evidence type="ECO:0000256" key="3">
    <source>
        <dbReference type="ARBA" id="ARBA00022989"/>
    </source>
</evidence>
<keyword evidence="8" id="KW-1185">Reference proteome</keyword>
<sequence>MASGVAALAALPGEALALAAALVSSVGYVSARRGLDDVSPEALVTATTAVSVLILSPLVVLLDQPLLSSTAAGVFFVSGVLGSGLGRFMLSHAIGLVGAGVAHAVKSASPMVAAAFSVIFLGESLSPLLAVGIVVVVVGLVILTRADAADGERHAGLSTTAVIALVLVLWFGVTPVIRKYGLSVLDAPVLPALAMNFAAGLLVGLVIALARDPGQLRTFTRPGPRRFLALTGVCWTAAITMYFAALAVADAVVVVPIFNASPLFTVTLGILLLDEAQGARRRTVTGAVVTVVGVVLVTLG</sequence>
<dbReference type="OrthoDB" id="386702at2157"/>
<evidence type="ECO:0000256" key="1">
    <source>
        <dbReference type="ARBA" id="ARBA00004141"/>
    </source>
</evidence>
<dbReference type="PANTHER" id="PTHR32322:SF2">
    <property type="entry name" value="EAMA DOMAIN-CONTAINING PROTEIN"/>
    <property type="match status" value="1"/>
</dbReference>
<feature type="domain" description="EamA" evidence="6">
    <location>
        <begin position="161"/>
        <end position="298"/>
    </location>
</feature>